<dbReference type="STRING" id="60517.A0A0R3WCE5"/>
<reference evidence="2 3" key="2">
    <citation type="submission" date="2018-11" db="EMBL/GenBank/DDBJ databases">
        <authorList>
            <consortium name="Pathogen Informatics"/>
        </authorList>
    </citation>
    <scope>NUCLEOTIDE SEQUENCE [LARGE SCALE GENOMIC DNA]</scope>
</reference>
<reference evidence="4" key="1">
    <citation type="submission" date="2017-02" db="UniProtKB">
        <authorList>
            <consortium name="WormBaseParasite"/>
        </authorList>
    </citation>
    <scope>IDENTIFICATION</scope>
</reference>
<keyword evidence="3" id="KW-1185">Reference proteome</keyword>
<dbReference type="Proteomes" id="UP000282613">
    <property type="component" value="Unassembled WGS sequence"/>
</dbReference>
<feature type="region of interest" description="Disordered" evidence="1">
    <location>
        <begin position="100"/>
        <end position="130"/>
    </location>
</feature>
<evidence type="ECO:0000256" key="1">
    <source>
        <dbReference type="SAM" id="MobiDB-lite"/>
    </source>
</evidence>
<evidence type="ECO:0000313" key="3">
    <source>
        <dbReference type="Proteomes" id="UP000282613"/>
    </source>
</evidence>
<proteinExistence type="predicted"/>
<sequence length="631" mass="69821">MNCYDYRQQVAAQWFLSSISLDGNVYGISRPTRGYKNGQRGHGFVATDEDDDEDDKSGLDFAFGDRISSVGCESDLFRPCKSSNVTTRKNVCFDEVFQGSSQHSDVGPQRFLSTPEPHDRSPPSKPRLSQTEYGFFNQVSSASFRYAISTMSLKRPPLVMASVIPLSRDPLMQSGIPKGPNGTPSGCVGRQRSAPETPGALLNSLFRHTANNATRSGSLAQDEILANTSLPVAKPLSHIKPVDSIDRSYAHFLVPRNSFHKWQNSHRRVRRRAETVGGDDLPGKSAPAPVTPGSCSAAPTDCSASVTGGGQYRSRSQTLSLSSVASPISKLENSPLQDGAVAYNVQSVEMTAYPSSSENIESIQPVVYDDPLINYNPLLLDNPMEPRVTNRRVFPFQGYVTSILGYRRPDEHKKSLNREFHQRFPNVQLTLTKMRSLKLNLLSIALRMNLDLWIVAHAYVLFEKMILKVLEYGSKFNKPYRGWEKYFICCLTLKTSTSTSLVGNNGVAGSSALITAASYLFQLFVCKSNRKLCAGAALLISAKLNDLKGPAMPVFIQEIESELRISHRDLLRMEMAVFIGLEFCVLPSPAETQPHFAQIQKYLGVVSAPRRPSNGSYSLEDEHFFTTSMEL</sequence>
<organism evidence="4">
    <name type="scientific">Taenia asiatica</name>
    <name type="common">Asian tapeworm</name>
    <dbReference type="NCBI Taxonomy" id="60517"/>
    <lineage>
        <taxon>Eukaryota</taxon>
        <taxon>Metazoa</taxon>
        <taxon>Spiralia</taxon>
        <taxon>Lophotrochozoa</taxon>
        <taxon>Platyhelminthes</taxon>
        <taxon>Cestoda</taxon>
        <taxon>Eucestoda</taxon>
        <taxon>Cyclophyllidea</taxon>
        <taxon>Taeniidae</taxon>
        <taxon>Taenia</taxon>
    </lineage>
</organism>
<feature type="region of interest" description="Disordered" evidence="1">
    <location>
        <begin position="272"/>
        <end position="294"/>
    </location>
</feature>
<evidence type="ECO:0000313" key="4">
    <source>
        <dbReference type="WBParaSite" id="TASK_0000837301-mRNA-1"/>
    </source>
</evidence>
<protein>
    <submittedName>
        <fullName evidence="4">CDK5 and ABL1 enzyme substrate 1</fullName>
    </submittedName>
</protein>
<dbReference type="GO" id="GO:0051726">
    <property type="term" value="P:regulation of cell cycle"/>
    <property type="evidence" value="ECO:0007669"/>
    <property type="project" value="InterPro"/>
</dbReference>
<dbReference type="InterPro" id="IPR036915">
    <property type="entry name" value="Cyclin-like_sf"/>
</dbReference>
<evidence type="ECO:0000313" key="2">
    <source>
        <dbReference type="EMBL" id="VDK40129.1"/>
    </source>
</evidence>
<dbReference type="PANTHER" id="PTHR22896:SF0">
    <property type="entry name" value="CYCLIN N-TERMINAL DOMAIN-CONTAINING PROTEIN"/>
    <property type="match status" value="1"/>
</dbReference>
<accession>A0A0R3WCE5</accession>
<dbReference type="AlphaFoldDB" id="A0A0R3WCE5"/>
<dbReference type="SUPFAM" id="SSF47954">
    <property type="entry name" value="Cyclin-like"/>
    <property type="match status" value="1"/>
</dbReference>
<dbReference type="OrthoDB" id="5353095at2759"/>
<dbReference type="PANTHER" id="PTHR22896">
    <property type="entry name" value="CDK5 AND ABL1 ENZYME SUBSTRATE 1"/>
    <property type="match status" value="1"/>
</dbReference>
<dbReference type="EMBL" id="UYRS01018787">
    <property type="protein sequence ID" value="VDK40129.1"/>
    <property type="molecule type" value="Genomic_DNA"/>
</dbReference>
<dbReference type="WBParaSite" id="TASK_0000837301-mRNA-1">
    <property type="protein sequence ID" value="TASK_0000837301-mRNA-1"/>
    <property type="gene ID" value="TASK_0000837301"/>
</dbReference>
<name>A0A0R3WCE5_TAEAS</name>
<dbReference type="InterPro" id="IPR012388">
    <property type="entry name" value="CABLES1/2"/>
</dbReference>
<gene>
    <name evidence="2" type="ORF">TASK_LOCUS8374</name>
</gene>